<sequence>MPDLLALCHEFEEVTEPTKALPKQSPPSSPIVKSLRFKIVEDQKKDIFNFGTLIDTITMKNVSIIEDQESDFSKTLHGFIRLCQNSKSIDQLLEHKFLSLNFLNMSHVNNSVSDDGSIIPFNQFEHTRLAKDFCNFQYLGKGGFGQVMIARNKLDWTDYAIKVISLPSKSEHLIKKVTREVNVLASEGSGDNSFGSAGTQSSDDDSSSSSSSSVKMGKFFRKPKASFSTSRVQTIFSPITATSKSGLNSEFDVIFDDEDNDDEHHRLPKVEEDDENMVEENAPNLQKMLYIQMEYCEGNTLKALIDSGKLFKDAELAWKLFRQILNGLQYIHGQNTLHRDIKPGNLFLDSNMNIKIGDFGLAILEPLARNDIEANVSVTTVMTMFQTGNVGTGSYIAPEVEKS</sequence>
<name>A0AC34GW86_9BILA</name>
<evidence type="ECO:0000313" key="1">
    <source>
        <dbReference type="Proteomes" id="UP000887579"/>
    </source>
</evidence>
<proteinExistence type="predicted"/>
<evidence type="ECO:0000313" key="2">
    <source>
        <dbReference type="WBParaSite" id="ES5_v2.g919.t1"/>
    </source>
</evidence>
<protein>
    <submittedName>
        <fullName evidence="2">Protein kinase domain-containing protein</fullName>
    </submittedName>
</protein>
<reference evidence="2" key="1">
    <citation type="submission" date="2022-11" db="UniProtKB">
        <authorList>
            <consortium name="WormBaseParasite"/>
        </authorList>
    </citation>
    <scope>IDENTIFICATION</scope>
</reference>
<dbReference type="WBParaSite" id="ES5_v2.g919.t1">
    <property type="protein sequence ID" value="ES5_v2.g919.t1"/>
    <property type="gene ID" value="ES5_v2.g919"/>
</dbReference>
<organism evidence="1 2">
    <name type="scientific">Panagrolaimus sp. ES5</name>
    <dbReference type="NCBI Taxonomy" id="591445"/>
    <lineage>
        <taxon>Eukaryota</taxon>
        <taxon>Metazoa</taxon>
        <taxon>Ecdysozoa</taxon>
        <taxon>Nematoda</taxon>
        <taxon>Chromadorea</taxon>
        <taxon>Rhabditida</taxon>
        <taxon>Tylenchina</taxon>
        <taxon>Panagrolaimomorpha</taxon>
        <taxon>Panagrolaimoidea</taxon>
        <taxon>Panagrolaimidae</taxon>
        <taxon>Panagrolaimus</taxon>
    </lineage>
</organism>
<accession>A0AC34GW86</accession>
<dbReference type="Proteomes" id="UP000887579">
    <property type="component" value="Unplaced"/>
</dbReference>